<keyword evidence="4" id="KW-0297">G-protein coupled receptor</keyword>
<dbReference type="OrthoDB" id="9996086at2759"/>
<dbReference type="Pfam" id="PF00001">
    <property type="entry name" value="7tm_1"/>
    <property type="match status" value="1"/>
</dbReference>
<evidence type="ECO:0000256" key="2">
    <source>
        <dbReference type="ARBA" id="ARBA00022692"/>
    </source>
</evidence>
<keyword evidence="7" id="KW-0807">Transducer</keyword>
<evidence type="ECO:0000256" key="6">
    <source>
        <dbReference type="ARBA" id="ARBA00023170"/>
    </source>
</evidence>
<dbReference type="Gene3D" id="1.20.1070.10">
    <property type="entry name" value="Rhodopsin 7-helix transmembrane proteins"/>
    <property type="match status" value="1"/>
</dbReference>
<evidence type="ECO:0000256" key="8">
    <source>
        <dbReference type="SAM" id="Phobius"/>
    </source>
</evidence>
<dbReference type="GO" id="GO:0016020">
    <property type="term" value="C:membrane"/>
    <property type="evidence" value="ECO:0007669"/>
    <property type="project" value="UniProtKB-SubCell"/>
</dbReference>
<keyword evidence="2 8" id="KW-0812">Transmembrane</keyword>
<feature type="transmembrane region" description="Helical" evidence="8">
    <location>
        <begin position="150"/>
        <end position="171"/>
    </location>
</feature>
<evidence type="ECO:0000256" key="3">
    <source>
        <dbReference type="ARBA" id="ARBA00022989"/>
    </source>
</evidence>
<keyword evidence="11" id="KW-1185">Reference proteome</keyword>
<dbReference type="Proteomes" id="UP000593567">
    <property type="component" value="Unassembled WGS sequence"/>
</dbReference>
<dbReference type="PANTHER" id="PTHR24240">
    <property type="entry name" value="OPSIN"/>
    <property type="match status" value="1"/>
</dbReference>
<comment type="subcellular location">
    <subcellularLocation>
        <location evidence="1">Membrane</location>
        <topology evidence="1">Multi-pass membrane protein</topology>
    </subcellularLocation>
</comment>
<gene>
    <name evidence="10" type="ORF">EB796_001266</name>
</gene>
<evidence type="ECO:0000313" key="10">
    <source>
        <dbReference type="EMBL" id="KAF6040428.1"/>
    </source>
</evidence>
<evidence type="ECO:0000256" key="7">
    <source>
        <dbReference type="ARBA" id="ARBA00023224"/>
    </source>
</evidence>
<evidence type="ECO:0000259" key="9">
    <source>
        <dbReference type="PROSITE" id="PS50262"/>
    </source>
</evidence>
<evidence type="ECO:0000256" key="4">
    <source>
        <dbReference type="ARBA" id="ARBA00023040"/>
    </source>
</evidence>
<protein>
    <submittedName>
        <fullName evidence="10">NinaE</fullName>
    </submittedName>
</protein>
<dbReference type="PROSITE" id="PS50262">
    <property type="entry name" value="G_PROTEIN_RECEP_F1_2"/>
    <property type="match status" value="1"/>
</dbReference>
<evidence type="ECO:0000256" key="5">
    <source>
        <dbReference type="ARBA" id="ARBA00023136"/>
    </source>
</evidence>
<keyword evidence="3 8" id="KW-1133">Transmembrane helix</keyword>
<dbReference type="GO" id="GO:0004930">
    <property type="term" value="F:G protein-coupled receptor activity"/>
    <property type="evidence" value="ECO:0007669"/>
    <property type="project" value="UniProtKB-KW"/>
</dbReference>
<dbReference type="InterPro" id="IPR000276">
    <property type="entry name" value="GPCR_Rhodpsn"/>
</dbReference>
<comment type="caution">
    <text evidence="10">The sequence shown here is derived from an EMBL/GenBank/DDBJ whole genome shotgun (WGS) entry which is preliminary data.</text>
</comment>
<name>A0A7J7KQL2_BUGNE</name>
<keyword evidence="6" id="KW-0675">Receptor</keyword>
<evidence type="ECO:0000256" key="1">
    <source>
        <dbReference type="ARBA" id="ARBA00004141"/>
    </source>
</evidence>
<accession>A0A7J7KQL2</accession>
<dbReference type="EMBL" id="VXIV02000143">
    <property type="protein sequence ID" value="KAF6040428.1"/>
    <property type="molecule type" value="Genomic_DNA"/>
</dbReference>
<sequence length="235" mass="26746">MNSSNSSEEFFNGTDDYDDSTPILAALWFSESVDLILHAMNYFNCQATTFAKTEPSKKLEATTYINLLIVNAAVYHSLENRIGVIYSTIWFCLKFSVGTDHHHGIPLNFSVFAMFIKYRKEMTSRTTWLMMSLALTFAHEWPFGDTGCVVYAYIMYMTGCADIGHLVVISVDRLLAITSPIKYRSWGNKPILNIVAVIVPWVFGNFWAVLPLFAIKYASISYYILGLLRFAKVYL</sequence>
<feature type="domain" description="G-protein coupled receptors family 1 profile" evidence="9">
    <location>
        <begin position="140"/>
        <end position="235"/>
    </location>
</feature>
<feature type="transmembrane region" description="Helical" evidence="8">
    <location>
        <begin position="126"/>
        <end position="144"/>
    </location>
</feature>
<organism evidence="10 11">
    <name type="scientific">Bugula neritina</name>
    <name type="common">Brown bryozoan</name>
    <name type="synonym">Sertularia neritina</name>
    <dbReference type="NCBI Taxonomy" id="10212"/>
    <lineage>
        <taxon>Eukaryota</taxon>
        <taxon>Metazoa</taxon>
        <taxon>Spiralia</taxon>
        <taxon>Lophotrochozoa</taxon>
        <taxon>Bryozoa</taxon>
        <taxon>Gymnolaemata</taxon>
        <taxon>Cheilostomatida</taxon>
        <taxon>Flustrina</taxon>
        <taxon>Buguloidea</taxon>
        <taxon>Bugulidae</taxon>
        <taxon>Bugula</taxon>
    </lineage>
</organism>
<reference evidence="10" key="1">
    <citation type="submission" date="2020-06" db="EMBL/GenBank/DDBJ databases">
        <title>Draft genome of Bugula neritina, a colonial animal packing powerful symbionts and potential medicines.</title>
        <authorList>
            <person name="Rayko M."/>
        </authorList>
    </citation>
    <scope>NUCLEOTIDE SEQUENCE [LARGE SCALE GENOMIC DNA]</scope>
    <source>
        <strain evidence="10">Kwan_BN1</strain>
    </source>
</reference>
<dbReference type="AlphaFoldDB" id="A0A7J7KQL2"/>
<feature type="transmembrane region" description="Helical" evidence="8">
    <location>
        <begin position="191"/>
        <end position="208"/>
    </location>
</feature>
<dbReference type="InterPro" id="IPR017452">
    <property type="entry name" value="GPCR_Rhodpsn_7TM"/>
</dbReference>
<keyword evidence="5 8" id="KW-0472">Membrane</keyword>
<evidence type="ECO:0000313" key="11">
    <source>
        <dbReference type="Proteomes" id="UP000593567"/>
    </source>
</evidence>
<dbReference type="SUPFAM" id="SSF81321">
    <property type="entry name" value="Family A G protein-coupled receptor-like"/>
    <property type="match status" value="1"/>
</dbReference>
<dbReference type="InterPro" id="IPR050125">
    <property type="entry name" value="GPCR_opsins"/>
</dbReference>
<proteinExistence type="predicted"/>